<dbReference type="InterPro" id="IPR006127">
    <property type="entry name" value="ZnuA-like"/>
</dbReference>
<feature type="chain" id="PRO_5006902665" evidence="6">
    <location>
        <begin position="20"/>
        <end position="302"/>
    </location>
</feature>
<dbReference type="InterPro" id="IPR006128">
    <property type="entry name" value="Lipoprotein_PsaA-like"/>
</dbReference>
<dbReference type="SUPFAM" id="SSF53807">
    <property type="entry name" value="Helical backbone' metal receptor"/>
    <property type="match status" value="1"/>
</dbReference>
<comment type="subcellular location">
    <subcellularLocation>
        <location evidence="1">Cell envelope</location>
    </subcellularLocation>
</comment>
<keyword evidence="3" id="KW-0479">Metal-binding</keyword>
<dbReference type="GO" id="GO:0030001">
    <property type="term" value="P:metal ion transport"/>
    <property type="evidence" value="ECO:0007669"/>
    <property type="project" value="InterPro"/>
</dbReference>
<dbReference type="PANTHER" id="PTHR42953">
    <property type="entry name" value="HIGH-AFFINITY ZINC UPTAKE SYSTEM PROTEIN ZNUA-RELATED"/>
    <property type="match status" value="1"/>
</dbReference>
<organism evidence="7 8">
    <name type="scientific">Dehalogenimonas alkenigignens</name>
    <dbReference type="NCBI Taxonomy" id="1217799"/>
    <lineage>
        <taxon>Bacteria</taxon>
        <taxon>Bacillati</taxon>
        <taxon>Chloroflexota</taxon>
        <taxon>Dehalococcoidia</taxon>
        <taxon>Dehalococcoidales</taxon>
        <taxon>Dehalococcoidaceae</taxon>
        <taxon>Dehalogenimonas</taxon>
    </lineage>
</organism>
<evidence type="ECO:0000256" key="5">
    <source>
        <dbReference type="RuleBase" id="RU003512"/>
    </source>
</evidence>
<keyword evidence="4 6" id="KW-0732">Signal</keyword>
<sequence length="302" mass="31714">MKSRVIFVALLVASVVSGAAGCRPGIDDKAIVVTYSVLGSIVKDLVGGEAIVTVLIPDGSDPHQWEPSARDIERVNKAALVVRNGLSLEEGLESTMETAKNHGVRIFTATDHIQVRLVGKGEGIPGGDPDQQVGAPDPHFWVDPLAMKSVVTALAIELEAALGIDASARARNLEGRLEALHSEISSLVAVIPEANRKLVTGHESLGYFAQRYGFQLIGSVVPNLSSQAGISAADLATLIELVRSNQVKAVFTETGTSAVAVQQVATATGAVIVELSPASLPPDGSYFTFMHQLVVKIADALR</sequence>
<dbReference type="PANTHER" id="PTHR42953:SF1">
    <property type="entry name" value="METAL-BINDING PROTEIN HI_0362-RELATED"/>
    <property type="match status" value="1"/>
</dbReference>
<dbReference type="InterPro" id="IPR006129">
    <property type="entry name" value="AdhesinB"/>
</dbReference>
<protein>
    <submittedName>
        <fullName evidence="7">ABC-type metal ion transport system, periplasmic component/surface adhesin</fullName>
    </submittedName>
</protein>
<evidence type="ECO:0000313" key="7">
    <source>
        <dbReference type="EMBL" id="KTB47905.1"/>
    </source>
</evidence>
<evidence type="ECO:0000256" key="3">
    <source>
        <dbReference type="ARBA" id="ARBA00022723"/>
    </source>
</evidence>
<dbReference type="PRINTS" id="PR00691">
    <property type="entry name" value="ADHESINB"/>
</dbReference>
<evidence type="ECO:0000313" key="8">
    <source>
        <dbReference type="Proteomes" id="UP000053947"/>
    </source>
</evidence>
<reference evidence="7 8" key="1">
    <citation type="submission" date="2015-06" db="EMBL/GenBank/DDBJ databases">
        <title>Genome sequence of the organohalide-respiring Dehalogenimonas alkenigignens type strain (IP3-3T).</title>
        <authorList>
            <person name="Key T.A."/>
            <person name="Richmond D.P."/>
            <person name="Bowman K.S."/>
            <person name="Cho Y.-J."/>
            <person name="Chun J."/>
            <person name="da Costa M.S."/>
            <person name="Rainey F.A."/>
            <person name="Moe W.M."/>
        </authorList>
    </citation>
    <scope>NUCLEOTIDE SEQUENCE [LARGE SCALE GENOMIC DNA]</scope>
    <source>
        <strain evidence="7 8">IP3-3</strain>
    </source>
</reference>
<dbReference type="OrthoDB" id="9810636at2"/>
<gene>
    <name evidence="7" type="ORF">DEALK_07500</name>
</gene>
<evidence type="ECO:0000256" key="6">
    <source>
        <dbReference type="SAM" id="SignalP"/>
    </source>
</evidence>
<dbReference type="GO" id="GO:0030313">
    <property type="term" value="C:cell envelope"/>
    <property type="evidence" value="ECO:0007669"/>
    <property type="project" value="UniProtKB-SubCell"/>
</dbReference>
<evidence type="ECO:0000256" key="2">
    <source>
        <dbReference type="ARBA" id="ARBA00022448"/>
    </source>
</evidence>
<dbReference type="PRINTS" id="PR00690">
    <property type="entry name" value="ADHESNFAMILY"/>
</dbReference>
<evidence type="ECO:0000256" key="1">
    <source>
        <dbReference type="ARBA" id="ARBA00004196"/>
    </source>
</evidence>
<comment type="similarity">
    <text evidence="5">Belongs to the bacterial solute-binding protein 9 family.</text>
</comment>
<dbReference type="AlphaFoldDB" id="A0A0W0GH89"/>
<dbReference type="PROSITE" id="PS51257">
    <property type="entry name" value="PROKAR_LIPOPROTEIN"/>
    <property type="match status" value="1"/>
</dbReference>
<name>A0A0W0GH89_9CHLR</name>
<feature type="signal peptide" evidence="6">
    <location>
        <begin position="1"/>
        <end position="19"/>
    </location>
</feature>
<dbReference type="InterPro" id="IPR050492">
    <property type="entry name" value="Bact_metal-bind_prot9"/>
</dbReference>
<accession>A0A0W0GH89</accession>
<evidence type="ECO:0000256" key="4">
    <source>
        <dbReference type="ARBA" id="ARBA00022729"/>
    </source>
</evidence>
<comment type="caution">
    <text evidence="7">The sequence shown here is derived from an EMBL/GenBank/DDBJ whole genome shotgun (WGS) entry which is preliminary data.</text>
</comment>
<dbReference type="RefSeq" id="WP_058438817.1">
    <property type="nucleotide sequence ID" value="NZ_KQ758903.1"/>
</dbReference>
<dbReference type="Proteomes" id="UP000053947">
    <property type="component" value="Unassembled WGS sequence"/>
</dbReference>
<dbReference type="STRING" id="1217799.DEALK_07500"/>
<dbReference type="GO" id="GO:0046872">
    <property type="term" value="F:metal ion binding"/>
    <property type="evidence" value="ECO:0007669"/>
    <property type="project" value="UniProtKB-KW"/>
</dbReference>
<proteinExistence type="inferred from homology"/>
<keyword evidence="8" id="KW-1185">Reference proteome</keyword>
<keyword evidence="2 5" id="KW-0813">Transport</keyword>
<dbReference type="Pfam" id="PF01297">
    <property type="entry name" value="ZnuA"/>
    <property type="match status" value="1"/>
</dbReference>
<dbReference type="Gene3D" id="3.40.50.1980">
    <property type="entry name" value="Nitrogenase molybdenum iron protein domain"/>
    <property type="match status" value="2"/>
</dbReference>
<dbReference type="GO" id="GO:0007155">
    <property type="term" value="P:cell adhesion"/>
    <property type="evidence" value="ECO:0007669"/>
    <property type="project" value="InterPro"/>
</dbReference>
<dbReference type="EMBL" id="LFDV01000002">
    <property type="protein sequence ID" value="KTB47905.1"/>
    <property type="molecule type" value="Genomic_DNA"/>
</dbReference>